<organism evidence="3">
    <name type="scientific">Thelazia callipaeda</name>
    <name type="common">Oriental eyeworm</name>
    <name type="synonym">Parasitic nematode</name>
    <dbReference type="NCBI Taxonomy" id="103827"/>
    <lineage>
        <taxon>Eukaryota</taxon>
        <taxon>Metazoa</taxon>
        <taxon>Ecdysozoa</taxon>
        <taxon>Nematoda</taxon>
        <taxon>Chromadorea</taxon>
        <taxon>Rhabditida</taxon>
        <taxon>Spirurina</taxon>
        <taxon>Spiruromorpha</taxon>
        <taxon>Thelazioidea</taxon>
        <taxon>Thelaziidae</taxon>
        <taxon>Thelazia</taxon>
    </lineage>
</organism>
<evidence type="ECO:0000313" key="1">
    <source>
        <dbReference type="EMBL" id="VDN08442.1"/>
    </source>
</evidence>
<reference evidence="1 2" key="2">
    <citation type="submission" date="2018-11" db="EMBL/GenBank/DDBJ databases">
        <authorList>
            <consortium name="Pathogen Informatics"/>
        </authorList>
    </citation>
    <scope>NUCLEOTIDE SEQUENCE [LARGE SCALE GENOMIC DNA]</scope>
</reference>
<dbReference type="WBParaSite" id="TCLT_0001074501-mRNA-1">
    <property type="protein sequence ID" value="TCLT_0001074501-mRNA-1"/>
    <property type="gene ID" value="TCLT_0001074501"/>
</dbReference>
<dbReference type="AlphaFoldDB" id="A0A0N5DC26"/>
<keyword evidence="2" id="KW-1185">Reference proteome</keyword>
<name>A0A0N5DC26_THECL</name>
<protein>
    <submittedName>
        <fullName evidence="1 3">Uncharacterized protein</fullName>
    </submittedName>
</protein>
<evidence type="ECO:0000313" key="3">
    <source>
        <dbReference type="WBParaSite" id="TCLT_0001074501-mRNA-1"/>
    </source>
</evidence>
<dbReference type="EMBL" id="UYYF01005307">
    <property type="protein sequence ID" value="VDN08442.1"/>
    <property type="molecule type" value="Genomic_DNA"/>
</dbReference>
<proteinExistence type="predicted"/>
<gene>
    <name evidence="1" type="ORF">TCLT_LOCUS10727</name>
</gene>
<dbReference type="Proteomes" id="UP000276776">
    <property type="component" value="Unassembled WGS sequence"/>
</dbReference>
<evidence type="ECO:0000313" key="2">
    <source>
        <dbReference type="Proteomes" id="UP000276776"/>
    </source>
</evidence>
<sequence>MRPYFSDDGFQLEVVAIPEESVPTDNTATNALSSLTPSQRIVNQTADKSSQNVENSEGSNVNNLSVNELETVHILPETFATVETSAILTSRRKSKTQNIAIHTTAVIYKVPNSASTKDSLDTVHYSKPITSTIVPYQKSQMYSNGQGQITSTSTMISSQNTSNSYSINTTKLNHTTSQISVQTVTDINSDQITQIVPNDIQLKEVSNNSDTKLVNNTFDVKSELDEWKWEEKEMNKKQHWQQADNLKSTGSDPEILRTKSSPKQFSHAFLILFSLLLHFRYFC</sequence>
<accession>A0A0N5DC26</accession>
<reference evidence="3" key="1">
    <citation type="submission" date="2017-02" db="UniProtKB">
        <authorList>
            <consortium name="WormBaseParasite"/>
        </authorList>
    </citation>
    <scope>IDENTIFICATION</scope>
</reference>